<protein>
    <submittedName>
        <fullName evidence="1">Uncharacterized protein</fullName>
    </submittedName>
</protein>
<dbReference type="AlphaFoldDB" id="A0AAV6KQ03"/>
<comment type="caution">
    <text evidence="1">The sequence shown here is derived from an EMBL/GenBank/DDBJ whole genome shotgun (WGS) entry which is preliminary data.</text>
</comment>
<dbReference type="Proteomes" id="UP000823749">
    <property type="component" value="Chromosome 4"/>
</dbReference>
<organism evidence="1 2">
    <name type="scientific">Rhododendron griersonianum</name>
    <dbReference type="NCBI Taxonomy" id="479676"/>
    <lineage>
        <taxon>Eukaryota</taxon>
        <taxon>Viridiplantae</taxon>
        <taxon>Streptophyta</taxon>
        <taxon>Embryophyta</taxon>
        <taxon>Tracheophyta</taxon>
        <taxon>Spermatophyta</taxon>
        <taxon>Magnoliopsida</taxon>
        <taxon>eudicotyledons</taxon>
        <taxon>Gunneridae</taxon>
        <taxon>Pentapetalae</taxon>
        <taxon>asterids</taxon>
        <taxon>Ericales</taxon>
        <taxon>Ericaceae</taxon>
        <taxon>Ericoideae</taxon>
        <taxon>Rhodoreae</taxon>
        <taxon>Rhododendron</taxon>
    </lineage>
</organism>
<evidence type="ECO:0000313" key="2">
    <source>
        <dbReference type="Proteomes" id="UP000823749"/>
    </source>
</evidence>
<evidence type="ECO:0000313" key="1">
    <source>
        <dbReference type="EMBL" id="KAG5554676.1"/>
    </source>
</evidence>
<dbReference type="EMBL" id="JACTNZ010000004">
    <property type="protein sequence ID" value="KAG5554676.1"/>
    <property type="molecule type" value="Genomic_DNA"/>
</dbReference>
<accession>A0AAV6KQ03</accession>
<gene>
    <name evidence="1" type="ORF">RHGRI_012286</name>
</gene>
<name>A0AAV6KQ03_9ERIC</name>
<keyword evidence="2" id="KW-1185">Reference proteome</keyword>
<proteinExistence type="predicted"/>
<reference evidence="1" key="1">
    <citation type="submission" date="2020-08" db="EMBL/GenBank/DDBJ databases">
        <title>Plant Genome Project.</title>
        <authorList>
            <person name="Zhang R.-G."/>
        </authorList>
    </citation>
    <scope>NUCLEOTIDE SEQUENCE</scope>
    <source>
        <strain evidence="1">WSP0</strain>
        <tissue evidence="1">Leaf</tissue>
    </source>
</reference>
<sequence length="409" mass="45453">MATLLAFNATIPVCVRVSEHPDDLDDVELVRELLEETLLYQLLHRGHRSSRAVRSANTSGFWPSLRNKSALLLPWMQCAQDFQTLPSFAPPLNDSLQSVTPPSFVVREFWKLLKNQVGGDSSLILRFPTGDPHCGNSSLILSGDMIRRMMSRASNGVYWSLVGLAIYHRGKLSEISVWLLHNGAIHKGVLLEADFCSDIAFVKIKSCIGGPLVNMDGGFFAIIHNIGLPIEATPIDDVFKYLEHFKKHGLDARGSIDQEMENTESRNERTSGQLIKAEYDILQDLVLGDLWSTWMGFIGIIHNVGSHIEALQQTWKMVENATGGMFAATLNPQVQSTLVVGSHEYSPMNGVNTSGDSIDSLLVRGHVSRTAFFVATALCELRRDERRVARPQALLRSDSRDKCVLKMVP</sequence>